<evidence type="ECO:0000313" key="2">
    <source>
        <dbReference type="Proteomes" id="UP000032046"/>
    </source>
</evidence>
<reference evidence="1 2" key="1">
    <citation type="submission" date="2015-01" db="EMBL/GenBank/DDBJ databases">
        <title>Comparative genomics of non-oral Prevotella species.</title>
        <authorList>
            <person name="Accetto T."/>
            <person name="Nograsek B."/>
            <person name="Avgustin G."/>
        </authorList>
    </citation>
    <scope>NUCLEOTIDE SEQUENCE [LARGE SCALE GENOMIC DNA]</scope>
    <source>
        <strain evidence="1 2">P5-119</strain>
    </source>
</reference>
<dbReference type="RefSeq" id="WP_042519753.1">
    <property type="nucleotide sequence ID" value="NZ_JXQK01000068.1"/>
</dbReference>
<sequence length="82" mass="9507">MLSDNSFHQQNHPDNWLTIVRWSIACLSGYYGKKPDGLTVFSAILDFTENQAIFTTFTHICQHKLIPPTGKDNLFQRYFKAK</sequence>
<gene>
    <name evidence="1" type="ORF">ST44_09845</name>
</gene>
<dbReference type="AlphaFoldDB" id="A0A0D0IUP3"/>
<organism evidence="1 2">
    <name type="scientific">Prevotella pectinovora</name>
    <dbReference type="NCBI Taxonomy" id="1602169"/>
    <lineage>
        <taxon>Bacteria</taxon>
        <taxon>Pseudomonadati</taxon>
        <taxon>Bacteroidota</taxon>
        <taxon>Bacteroidia</taxon>
        <taxon>Bacteroidales</taxon>
        <taxon>Prevotellaceae</taxon>
        <taxon>Prevotella</taxon>
    </lineage>
</organism>
<accession>A0A0D0IUP3</accession>
<dbReference type="Proteomes" id="UP000032046">
    <property type="component" value="Unassembled WGS sequence"/>
</dbReference>
<comment type="caution">
    <text evidence="1">The sequence shown here is derived from an EMBL/GenBank/DDBJ whole genome shotgun (WGS) entry which is preliminary data.</text>
</comment>
<name>A0A0D0IUP3_9BACT</name>
<keyword evidence="2" id="KW-1185">Reference proteome</keyword>
<protein>
    <submittedName>
        <fullName evidence="1">Uncharacterized protein</fullName>
    </submittedName>
</protein>
<proteinExistence type="predicted"/>
<evidence type="ECO:0000313" key="1">
    <source>
        <dbReference type="EMBL" id="KIP61266.1"/>
    </source>
</evidence>
<dbReference type="EMBL" id="JXQK01000068">
    <property type="protein sequence ID" value="KIP61266.1"/>
    <property type="molecule type" value="Genomic_DNA"/>
</dbReference>